<proteinExistence type="predicted"/>
<evidence type="ECO:0000313" key="2">
    <source>
        <dbReference type="Proteomes" id="UP000299102"/>
    </source>
</evidence>
<sequence>MKRGCTNTGSLYTPVTPNLDQNLHSSPIITLHSVHRDWLKKIKTKKSLLRKHFSNFVLYRAKALHSLNKLSDLSEDQFLTRRKEKSKSNEFSASARWRLERLQSRCALFVRNSGRIAPFGSQSNGYRIEIYMENCDSNAKRARREQE</sequence>
<name>A0A4C1W708_EUMVA</name>
<reference evidence="1 2" key="1">
    <citation type="journal article" date="2019" name="Commun. Biol.">
        <title>The bagworm genome reveals a unique fibroin gene that provides high tensile strength.</title>
        <authorList>
            <person name="Kono N."/>
            <person name="Nakamura H."/>
            <person name="Ohtoshi R."/>
            <person name="Tomita M."/>
            <person name="Numata K."/>
            <person name="Arakawa K."/>
        </authorList>
    </citation>
    <scope>NUCLEOTIDE SEQUENCE [LARGE SCALE GENOMIC DNA]</scope>
</reference>
<dbReference type="Proteomes" id="UP000299102">
    <property type="component" value="Unassembled WGS sequence"/>
</dbReference>
<protein>
    <submittedName>
        <fullName evidence="1">Uncharacterized protein</fullName>
    </submittedName>
</protein>
<dbReference type="EMBL" id="BGZK01000481">
    <property type="protein sequence ID" value="GBP46319.1"/>
    <property type="molecule type" value="Genomic_DNA"/>
</dbReference>
<dbReference type="AlphaFoldDB" id="A0A4C1W708"/>
<keyword evidence="2" id="KW-1185">Reference proteome</keyword>
<gene>
    <name evidence="1" type="ORF">EVAR_39696_1</name>
</gene>
<organism evidence="1 2">
    <name type="scientific">Eumeta variegata</name>
    <name type="common">Bagworm moth</name>
    <name type="synonym">Eumeta japonica</name>
    <dbReference type="NCBI Taxonomy" id="151549"/>
    <lineage>
        <taxon>Eukaryota</taxon>
        <taxon>Metazoa</taxon>
        <taxon>Ecdysozoa</taxon>
        <taxon>Arthropoda</taxon>
        <taxon>Hexapoda</taxon>
        <taxon>Insecta</taxon>
        <taxon>Pterygota</taxon>
        <taxon>Neoptera</taxon>
        <taxon>Endopterygota</taxon>
        <taxon>Lepidoptera</taxon>
        <taxon>Glossata</taxon>
        <taxon>Ditrysia</taxon>
        <taxon>Tineoidea</taxon>
        <taxon>Psychidae</taxon>
        <taxon>Oiketicinae</taxon>
        <taxon>Eumeta</taxon>
    </lineage>
</organism>
<comment type="caution">
    <text evidence="1">The sequence shown here is derived from an EMBL/GenBank/DDBJ whole genome shotgun (WGS) entry which is preliminary data.</text>
</comment>
<accession>A0A4C1W708</accession>
<evidence type="ECO:0000313" key="1">
    <source>
        <dbReference type="EMBL" id="GBP46319.1"/>
    </source>
</evidence>